<protein>
    <submittedName>
        <fullName evidence="1">Uncharacterized protein</fullName>
    </submittedName>
</protein>
<gene>
    <name evidence="1" type="ORF">I4F81_007215</name>
</gene>
<reference evidence="1" key="1">
    <citation type="submission" date="2019-11" db="EMBL/GenBank/DDBJ databases">
        <title>Nori genome reveals adaptations in red seaweeds to the harsh intertidal environment.</title>
        <authorList>
            <person name="Wang D."/>
            <person name="Mao Y."/>
        </authorList>
    </citation>
    <scope>NUCLEOTIDE SEQUENCE</scope>
    <source>
        <tissue evidence="1">Gametophyte</tissue>
    </source>
</reference>
<evidence type="ECO:0000313" key="1">
    <source>
        <dbReference type="EMBL" id="KAK1864671.1"/>
    </source>
</evidence>
<comment type="caution">
    <text evidence="1">The sequence shown here is derived from an EMBL/GenBank/DDBJ whole genome shotgun (WGS) entry which is preliminary data.</text>
</comment>
<organism evidence="1 2">
    <name type="scientific">Pyropia yezoensis</name>
    <name type="common">Susabi-nori</name>
    <name type="synonym">Porphyra yezoensis</name>
    <dbReference type="NCBI Taxonomy" id="2788"/>
    <lineage>
        <taxon>Eukaryota</taxon>
        <taxon>Rhodophyta</taxon>
        <taxon>Bangiophyceae</taxon>
        <taxon>Bangiales</taxon>
        <taxon>Bangiaceae</taxon>
        <taxon>Pyropia</taxon>
    </lineage>
</organism>
<dbReference type="EMBL" id="CM020619">
    <property type="protein sequence ID" value="KAK1864671.1"/>
    <property type="molecule type" value="Genomic_DNA"/>
</dbReference>
<keyword evidence="2" id="KW-1185">Reference proteome</keyword>
<evidence type="ECO:0000313" key="2">
    <source>
        <dbReference type="Proteomes" id="UP000798662"/>
    </source>
</evidence>
<sequence length="463" mass="50330">MAGRRATVGDADGSSDGERRLASRVGRLMSDTLTADCIVVVEGVEYRCHKCILASVSTVFRTMLYEAGMREQRKCLVKLDGASAAGWAALHTYCYRDSVPSTLDAALEAVQVAHLYDVTSLLSRARDTVVALTNEASAVQVWRYATDHLAFPEGEAIARHAFAQVRDHFQALTGRPSELDSLSDASMELLFSSNDLVVDSEDAVLEAVLRRIHSASPGDEYATRCGWLGHIRWGCLSRVMKAKSLARVLSKGPTASDDAVWPAQYTEGLLKALCSHVDNGVSRLHPSNLPRGGAGGHRLMVVAEGDRCTHVSSILIVGADRWQLRSKMGERREQPVVESLNLECLPGGAPTAEAAGVALPAAVRVSVRLFFSDLQHDPSRQDYTDINDDYRYGYRSGRAHVDDGFLRHQQSPNARAPVAEVDLTAALCQELSQLARYGHPVYRNGRLGVGAFFSVAPVAETDP</sequence>
<proteinExistence type="predicted"/>
<name>A0ACC3C3X7_PYRYE</name>
<accession>A0ACC3C3X7</accession>
<dbReference type="Proteomes" id="UP000798662">
    <property type="component" value="Chromosome 2"/>
</dbReference>